<gene>
    <name evidence="8" type="ORF">OKA05_13350</name>
</gene>
<dbReference type="SMART" id="SM00421">
    <property type="entry name" value="HTH_LUXR"/>
    <property type="match status" value="1"/>
</dbReference>
<evidence type="ECO:0000256" key="2">
    <source>
        <dbReference type="ARBA" id="ARBA00023015"/>
    </source>
</evidence>
<dbReference type="InterPro" id="IPR001789">
    <property type="entry name" value="Sig_transdc_resp-reg_receiver"/>
</dbReference>
<reference evidence="8 9" key="1">
    <citation type="submission" date="2022-10" db="EMBL/GenBank/DDBJ databases">
        <title>Luteolibacter arcticus strain CCTCC AB 2014275, whole genome shotgun sequencing project.</title>
        <authorList>
            <person name="Zhao G."/>
            <person name="Shen L."/>
        </authorList>
    </citation>
    <scope>NUCLEOTIDE SEQUENCE [LARGE SCALE GENOMIC DNA]</scope>
    <source>
        <strain evidence="8 9">CCTCC AB 2014275</strain>
    </source>
</reference>
<keyword evidence="1 5" id="KW-0597">Phosphoprotein</keyword>
<dbReference type="InterPro" id="IPR039420">
    <property type="entry name" value="WalR-like"/>
</dbReference>
<accession>A0ABT3GJ74</accession>
<keyword evidence="2" id="KW-0805">Transcription regulation</keyword>
<dbReference type="Pfam" id="PF00072">
    <property type="entry name" value="Response_reg"/>
    <property type="match status" value="1"/>
</dbReference>
<dbReference type="SUPFAM" id="SSF46894">
    <property type="entry name" value="C-terminal effector domain of the bipartite response regulators"/>
    <property type="match status" value="1"/>
</dbReference>
<dbReference type="Gene3D" id="3.40.50.2300">
    <property type="match status" value="1"/>
</dbReference>
<dbReference type="PRINTS" id="PR00038">
    <property type="entry name" value="HTHLUXR"/>
</dbReference>
<dbReference type="InterPro" id="IPR011006">
    <property type="entry name" value="CheY-like_superfamily"/>
</dbReference>
<dbReference type="PROSITE" id="PS50043">
    <property type="entry name" value="HTH_LUXR_2"/>
    <property type="match status" value="1"/>
</dbReference>
<feature type="domain" description="Response regulatory" evidence="7">
    <location>
        <begin position="10"/>
        <end position="126"/>
    </location>
</feature>
<dbReference type="SMART" id="SM00448">
    <property type="entry name" value="REC"/>
    <property type="match status" value="1"/>
</dbReference>
<dbReference type="PROSITE" id="PS50110">
    <property type="entry name" value="RESPONSE_REGULATORY"/>
    <property type="match status" value="1"/>
</dbReference>
<dbReference type="InterPro" id="IPR016032">
    <property type="entry name" value="Sig_transdc_resp-reg_C-effctor"/>
</dbReference>
<keyword evidence="4" id="KW-0804">Transcription</keyword>
<dbReference type="InterPro" id="IPR058245">
    <property type="entry name" value="NreC/VraR/RcsB-like_REC"/>
</dbReference>
<dbReference type="InterPro" id="IPR000792">
    <property type="entry name" value="Tscrpt_reg_LuxR_C"/>
</dbReference>
<organism evidence="8 9">
    <name type="scientific">Luteolibacter arcticus</name>
    <dbReference type="NCBI Taxonomy" id="1581411"/>
    <lineage>
        <taxon>Bacteria</taxon>
        <taxon>Pseudomonadati</taxon>
        <taxon>Verrucomicrobiota</taxon>
        <taxon>Verrucomicrobiia</taxon>
        <taxon>Verrucomicrobiales</taxon>
        <taxon>Verrucomicrobiaceae</taxon>
        <taxon>Luteolibacter</taxon>
    </lineage>
</organism>
<comment type="caution">
    <text evidence="8">The sequence shown here is derived from an EMBL/GenBank/DDBJ whole genome shotgun (WGS) entry which is preliminary data.</text>
</comment>
<evidence type="ECO:0000313" key="9">
    <source>
        <dbReference type="Proteomes" id="UP001320876"/>
    </source>
</evidence>
<dbReference type="CDD" id="cd17535">
    <property type="entry name" value="REC_NarL-like"/>
    <property type="match status" value="1"/>
</dbReference>
<name>A0ABT3GJ74_9BACT</name>
<dbReference type="EMBL" id="JAPDDT010000005">
    <property type="protein sequence ID" value="MCW1923544.1"/>
    <property type="molecule type" value="Genomic_DNA"/>
</dbReference>
<evidence type="ECO:0000256" key="5">
    <source>
        <dbReference type="PROSITE-ProRule" id="PRU00169"/>
    </source>
</evidence>
<evidence type="ECO:0000256" key="1">
    <source>
        <dbReference type="ARBA" id="ARBA00022553"/>
    </source>
</evidence>
<dbReference type="Proteomes" id="UP001320876">
    <property type="component" value="Unassembled WGS sequence"/>
</dbReference>
<evidence type="ECO:0000313" key="8">
    <source>
        <dbReference type="EMBL" id="MCW1923544.1"/>
    </source>
</evidence>
<evidence type="ECO:0000256" key="3">
    <source>
        <dbReference type="ARBA" id="ARBA00023125"/>
    </source>
</evidence>
<evidence type="ECO:0000259" key="6">
    <source>
        <dbReference type="PROSITE" id="PS50043"/>
    </source>
</evidence>
<sequence length="223" mass="25267">MTEIPQEKTRILLVDDHPMIRERLVELIEREPDLEVCGEAEDRHEALDLVAALDPDLAIVDLTLKSSLGIELIKDLQARFPEIKVLVVSMQDEMVYAERCIHAGARGYITKQQASRHVMRAIRQVLAGGIYLSEAITRQVLERSMGRPANREPLEIVSILADRELQVFELVGKGFSTKQIADLLMLDVKTIETYRARIKEKLGLKDGPELLQRAIAWVHRDGV</sequence>
<protein>
    <submittedName>
        <fullName evidence="8">Response regulator transcription factor</fullName>
    </submittedName>
</protein>
<evidence type="ECO:0000256" key="4">
    <source>
        <dbReference type="ARBA" id="ARBA00023163"/>
    </source>
</evidence>
<feature type="domain" description="HTH luxR-type" evidence="6">
    <location>
        <begin position="153"/>
        <end position="218"/>
    </location>
</feature>
<feature type="modified residue" description="4-aspartylphosphate" evidence="5">
    <location>
        <position position="61"/>
    </location>
</feature>
<dbReference type="RefSeq" id="WP_264487653.1">
    <property type="nucleotide sequence ID" value="NZ_JAPDDT010000005.1"/>
</dbReference>
<keyword evidence="9" id="KW-1185">Reference proteome</keyword>
<dbReference type="Pfam" id="PF00196">
    <property type="entry name" value="GerE"/>
    <property type="match status" value="1"/>
</dbReference>
<dbReference type="PROSITE" id="PS00622">
    <property type="entry name" value="HTH_LUXR_1"/>
    <property type="match status" value="1"/>
</dbReference>
<dbReference type="SUPFAM" id="SSF52172">
    <property type="entry name" value="CheY-like"/>
    <property type="match status" value="1"/>
</dbReference>
<evidence type="ECO:0000259" key="7">
    <source>
        <dbReference type="PROSITE" id="PS50110"/>
    </source>
</evidence>
<dbReference type="PANTHER" id="PTHR43214:SF41">
    <property type="entry name" value="NITRATE_NITRITE RESPONSE REGULATOR PROTEIN NARP"/>
    <property type="match status" value="1"/>
</dbReference>
<dbReference type="CDD" id="cd06170">
    <property type="entry name" value="LuxR_C_like"/>
    <property type="match status" value="1"/>
</dbReference>
<dbReference type="PANTHER" id="PTHR43214">
    <property type="entry name" value="TWO-COMPONENT RESPONSE REGULATOR"/>
    <property type="match status" value="1"/>
</dbReference>
<keyword evidence="3" id="KW-0238">DNA-binding</keyword>
<proteinExistence type="predicted"/>